<dbReference type="Proteomes" id="UP000190037">
    <property type="component" value="Unassembled WGS sequence"/>
</dbReference>
<accession>A0A1T3NIS1</accession>
<protein>
    <submittedName>
        <fullName evidence="1">Uncharacterized protein</fullName>
    </submittedName>
</protein>
<sequence length="179" mass="19809">MITSSLPYSPATTNVDALPGGLRTLLQDRPVYYGLLGRCYAAAIQARTARVKHKKKSLRIYQDLAHALTVQNIQDKRELKLAGLVVSHYVDAALTVGRGAETTDQLLELAHQERDDRIADVSENHPNHYTLSPTNAAWIDEVTDDMRAVGSKGMQAYLVNALVRHFLANLSNERARGAF</sequence>
<gene>
    <name evidence="1" type="ORF">B4N89_45215</name>
</gene>
<dbReference type="AlphaFoldDB" id="A0A1T3NIS1"/>
<reference evidence="1 2" key="1">
    <citation type="submission" date="2017-03" db="EMBL/GenBank/DDBJ databases">
        <title>Draft genome sequence of Streptomyces scabrisporus NF3, endophyte isolated from Amphipterygium adstringens.</title>
        <authorList>
            <person name="Vazquez M."/>
            <person name="Ceapa C.D."/>
            <person name="Rodriguez Luna D."/>
            <person name="Sanchez Esquivel S."/>
        </authorList>
    </citation>
    <scope>NUCLEOTIDE SEQUENCE [LARGE SCALE GENOMIC DNA]</scope>
    <source>
        <strain evidence="1 2">NF3</strain>
    </source>
</reference>
<proteinExistence type="predicted"/>
<name>A0A1T3NIS1_9ACTN</name>
<dbReference type="EMBL" id="MWQN01000005">
    <property type="protein sequence ID" value="OPC76692.1"/>
    <property type="molecule type" value="Genomic_DNA"/>
</dbReference>
<comment type="caution">
    <text evidence="1">The sequence shown here is derived from an EMBL/GenBank/DDBJ whole genome shotgun (WGS) entry which is preliminary data.</text>
</comment>
<organism evidence="1 2">
    <name type="scientific">Embleya scabrispora</name>
    <dbReference type="NCBI Taxonomy" id="159449"/>
    <lineage>
        <taxon>Bacteria</taxon>
        <taxon>Bacillati</taxon>
        <taxon>Actinomycetota</taxon>
        <taxon>Actinomycetes</taxon>
        <taxon>Kitasatosporales</taxon>
        <taxon>Streptomycetaceae</taxon>
        <taxon>Embleya</taxon>
    </lineage>
</organism>
<evidence type="ECO:0000313" key="1">
    <source>
        <dbReference type="EMBL" id="OPC76692.1"/>
    </source>
</evidence>
<evidence type="ECO:0000313" key="2">
    <source>
        <dbReference type="Proteomes" id="UP000190037"/>
    </source>
</evidence>
<keyword evidence="2" id="KW-1185">Reference proteome</keyword>